<dbReference type="EMBL" id="JAGHQM010000211">
    <property type="protein sequence ID" value="KAH0563379.1"/>
    <property type="molecule type" value="Genomic_DNA"/>
</dbReference>
<gene>
    <name evidence="1" type="ORF">GP486_002053</name>
</gene>
<organism evidence="1 2">
    <name type="scientific">Trichoglossum hirsutum</name>
    <dbReference type="NCBI Taxonomy" id="265104"/>
    <lineage>
        <taxon>Eukaryota</taxon>
        <taxon>Fungi</taxon>
        <taxon>Dikarya</taxon>
        <taxon>Ascomycota</taxon>
        <taxon>Pezizomycotina</taxon>
        <taxon>Geoglossomycetes</taxon>
        <taxon>Geoglossales</taxon>
        <taxon>Geoglossaceae</taxon>
        <taxon>Trichoglossum</taxon>
    </lineage>
</organism>
<dbReference type="Proteomes" id="UP000750711">
    <property type="component" value="Unassembled WGS sequence"/>
</dbReference>
<name>A0A9P8RSH3_9PEZI</name>
<accession>A0A9P8RSH3</accession>
<dbReference type="AlphaFoldDB" id="A0A9P8RSH3"/>
<reference evidence="1" key="1">
    <citation type="submission" date="2021-03" db="EMBL/GenBank/DDBJ databases">
        <title>Comparative genomics and phylogenomic investigation of the class Geoglossomycetes provide insights into ecological specialization and systematics.</title>
        <authorList>
            <person name="Melie T."/>
            <person name="Pirro S."/>
            <person name="Miller A.N."/>
            <person name="Quandt A."/>
        </authorList>
    </citation>
    <scope>NUCLEOTIDE SEQUENCE</scope>
    <source>
        <strain evidence="1">CAQ_001_2017</strain>
    </source>
</reference>
<evidence type="ECO:0000313" key="1">
    <source>
        <dbReference type="EMBL" id="KAH0563379.1"/>
    </source>
</evidence>
<sequence>MVIGVQSGHIRTTKSRTLGRLLCVLNDRVDADMNAVQPHVPPDAQLSKIQRSRDRTPLGALRISVFETVDDPVCKHRVPSRDFVWFSGFAAILLQLAIATVPTSPYQEWETLFITTYGNTLALLEGPLPQRKEEKGLVPNRAAPPSS</sequence>
<keyword evidence="2" id="KW-1185">Reference proteome</keyword>
<proteinExistence type="predicted"/>
<evidence type="ECO:0000313" key="2">
    <source>
        <dbReference type="Proteomes" id="UP000750711"/>
    </source>
</evidence>
<protein>
    <submittedName>
        <fullName evidence="1">Uncharacterized protein</fullName>
    </submittedName>
</protein>
<comment type="caution">
    <text evidence="1">The sequence shown here is derived from an EMBL/GenBank/DDBJ whole genome shotgun (WGS) entry which is preliminary data.</text>
</comment>